<reference evidence="3" key="1">
    <citation type="submission" date="2013-06" db="EMBL/GenBank/DDBJ databases">
        <authorList>
            <person name="Zhao Q."/>
        </authorList>
    </citation>
    <scope>NUCLEOTIDE SEQUENCE</scope>
    <source>
        <strain evidence="3">cv. W1943</strain>
    </source>
</reference>
<organism evidence="2 3">
    <name type="scientific">Oryza rufipogon</name>
    <name type="common">Brownbeard rice</name>
    <name type="synonym">Asian wild rice</name>
    <dbReference type="NCBI Taxonomy" id="4529"/>
    <lineage>
        <taxon>Eukaryota</taxon>
        <taxon>Viridiplantae</taxon>
        <taxon>Streptophyta</taxon>
        <taxon>Embryophyta</taxon>
        <taxon>Tracheophyta</taxon>
        <taxon>Spermatophyta</taxon>
        <taxon>Magnoliopsida</taxon>
        <taxon>Liliopsida</taxon>
        <taxon>Poales</taxon>
        <taxon>Poaceae</taxon>
        <taxon>BOP clade</taxon>
        <taxon>Oryzoideae</taxon>
        <taxon>Oryzeae</taxon>
        <taxon>Oryzinae</taxon>
        <taxon>Oryza</taxon>
    </lineage>
</organism>
<dbReference type="Proteomes" id="UP000008022">
    <property type="component" value="Unassembled WGS sequence"/>
</dbReference>
<keyword evidence="3" id="KW-1185">Reference proteome</keyword>
<protein>
    <submittedName>
        <fullName evidence="2">Uncharacterized protein</fullName>
    </submittedName>
</protein>
<dbReference type="EnsemblPlants" id="ORUFI05G27280.1">
    <property type="protein sequence ID" value="ORUFI05G27280.1"/>
    <property type="gene ID" value="ORUFI05G27280"/>
</dbReference>
<sequence length="78" mass="8493">MVLHYDAEKFPPPPPRMAQKRSSPMAALSRSLPLGVHHGGIDDEVGGEAVHPQHQAEAAAAEEPVDTDRYKLKPLNCQ</sequence>
<accession>A0A0E0PR38</accession>
<evidence type="ECO:0000313" key="3">
    <source>
        <dbReference type="Proteomes" id="UP000008022"/>
    </source>
</evidence>
<dbReference type="Gramene" id="ORUFI05G27280.1">
    <property type="protein sequence ID" value="ORUFI05G27280.1"/>
    <property type="gene ID" value="ORUFI05G27280"/>
</dbReference>
<name>A0A0E0PR38_ORYRU</name>
<feature type="region of interest" description="Disordered" evidence="1">
    <location>
        <begin position="37"/>
        <end position="78"/>
    </location>
</feature>
<evidence type="ECO:0000313" key="2">
    <source>
        <dbReference type="EnsemblPlants" id="ORUFI05G27280.1"/>
    </source>
</evidence>
<dbReference type="AlphaFoldDB" id="A0A0E0PR38"/>
<evidence type="ECO:0000256" key="1">
    <source>
        <dbReference type="SAM" id="MobiDB-lite"/>
    </source>
</evidence>
<proteinExistence type="predicted"/>
<feature type="region of interest" description="Disordered" evidence="1">
    <location>
        <begin position="1"/>
        <end position="25"/>
    </location>
</feature>
<feature type="compositionally biased region" description="Low complexity" evidence="1">
    <location>
        <begin position="48"/>
        <end position="62"/>
    </location>
</feature>
<dbReference type="HOGENOM" id="CLU_2626306_0_0_1"/>
<reference evidence="2" key="2">
    <citation type="submission" date="2015-06" db="UniProtKB">
        <authorList>
            <consortium name="EnsemblPlants"/>
        </authorList>
    </citation>
    <scope>IDENTIFICATION</scope>
</reference>